<keyword evidence="1" id="KW-0175">Coiled coil</keyword>
<feature type="region of interest" description="Disordered" evidence="2">
    <location>
        <begin position="534"/>
        <end position="607"/>
    </location>
</feature>
<dbReference type="VEuPathDB" id="FungiDB:PC110_g9170"/>
<dbReference type="Proteomes" id="UP000736787">
    <property type="component" value="Unassembled WGS sequence"/>
</dbReference>
<feature type="compositionally biased region" description="Acidic residues" evidence="2">
    <location>
        <begin position="572"/>
        <end position="585"/>
    </location>
</feature>
<gene>
    <name evidence="3" type="ORF">PC113_g9076</name>
    <name evidence="4" type="ORF">PC117_g9322</name>
</gene>
<evidence type="ECO:0000256" key="2">
    <source>
        <dbReference type="SAM" id="MobiDB-lite"/>
    </source>
</evidence>
<dbReference type="Proteomes" id="UP000735874">
    <property type="component" value="Unassembled WGS sequence"/>
</dbReference>
<sequence>MPVISTEDANMGKAPWVCMKETEMRVGECMYTTQREDELYNMLRCSADGYIASTTLVFFLEIILRPAGRSFRKLWGQTHQRDEYDDGLEVGKEVEQIAEHEVSEAVCNPVEVEVDEVADREEKGHATEEVADTLTGGKEGVGEISAVELLSESAMDTEAGQALPRKEEQRQQKQRRGSKNHSGQDEGKDMEIAALTKKLNQAKKINAELHSQLQRFYTNDVVIQLDNRVKEKQKRIEELLRENRTLRNTERLLSKKIEDIQNSKDDFPSKKRALQEELRVCKERIKQLKEQYRVADEKSFKLHQQSFDLSVKNKGLSEKVRLLEGATASVCMLSPGPSSARIETGAPIEGASSEEVQTILASQEEEITRLQQRVALMKKRHKAEQAKYERLLKTSQDEIDHTRVEMEQFYQQLFAKERAARVQFLHMKKLKHALHELANTQQTNQRFQPFLANREMRIMNRSNNTIRQHQAGPRSLQKGPALNAGRWITEALHHLGFVMPPTSQIDDSIMSSTENIPEEQVDIPENCIQGRLVPVPPSSTRFAGGTSTTRSQLFGYNSSTDTTKNNGNMSDVSEESNGENSEEEGQTTTVTPARTNATAPHAPENLE</sequence>
<evidence type="ECO:0000313" key="4">
    <source>
        <dbReference type="EMBL" id="KAG2943711.1"/>
    </source>
</evidence>
<feature type="region of interest" description="Disordered" evidence="2">
    <location>
        <begin position="155"/>
        <end position="188"/>
    </location>
</feature>
<accession>A0A8T0ZBT4</accession>
<organism evidence="3 5">
    <name type="scientific">Phytophthora cactorum</name>
    <dbReference type="NCBI Taxonomy" id="29920"/>
    <lineage>
        <taxon>Eukaryota</taxon>
        <taxon>Sar</taxon>
        <taxon>Stramenopiles</taxon>
        <taxon>Oomycota</taxon>
        <taxon>Peronosporomycetes</taxon>
        <taxon>Peronosporales</taxon>
        <taxon>Peronosporaceae</taxon>
        <taxon>Phytophthora</taxon>
    </lineage>
</organism>
<evidence type="ECO:0000256" key="1">
    <source>
        <dbReference type="SAM" id="Coils"/>
    </source>
</evidence>
<evidence type="ECO:0000313" key="5">
    <source>
        <dbReference type="Proteomes" id="UP000735874"/>
    </source>
</evidence>
<feature type="coiled-coil region" evidence="1">
    <location>
        <begin position="353"/>
        <end position="398"/>
    </location>
</feature>
<feature type="compositionally biased region" description="Polar residues" evidence="2">
    <location>
        <begin position="538"/>
        <end position="571"/>
    </location>
</feature>
<dbReference type="EMBL" id="RCMG01000222">
    <property type="protein sequence ID" value="KAG2859292.1"/>
    <property type="molecule type" value="Genomic_DNA"/>
</dbReference>
<dbReference type="AlphaFoldDB" id="A0A8T0ZBT4"/>
<comment type="caution">
    <text evidence="3">The sequence shown here is derived from an EMBL/GenBank/DDBJ whole genome shotgun (WGS) entry which is preliminary data.</text>
</comment>
<name>A0A8T0ZBT4_9STRA</name>
<dbReference type="EMBL" id="RCMK01000212">
    <property type="protein sequence ID" value="KAG2943711.1"/>
    <property type="molecule type" value="Genomic_DNA"/>
</dbReference>
<reference evidence="3" key="1">
    <citation type="submission" date="2018-10" db="EMBL/GenBank/DDBJ databases">
        <title>Effector identification in a new, highly contiguous assembly of the strawberry crown rot pathogen Phytophthora cactorum.</title>
        <authorList>
            <person name="Armitage A.D."/>
            <person name="Nellist C.F."/>
            <person name="Bates H."/>
            <person name="Vickerstaff R.J."/>
            <person name="Harrison R.J."/>
        </authorList>
    </citation>
    <scope>NUCLEOTIDE SEQUENCE</scope>
    <source>
        <strain evidence="3">15-7</strain>
        <strain evidence="4">4040</strain>
    </source>
</reference>
<feature type="compositionally biased region" description="Low complexity" evidence="2">
    <location>
        <begin position="587"/>
        <end position="599"/>
    </location>
</feature>
<evidence type="ECO:0000313" key="3">
    <source>
        <dbReference type="EMBL" id="KAG2859292.1"/>
    </source>
</evidence>
<proteinExistence type="predicted"/>
<protein>
    <submittedName>
        <fullName evidence="3">Uncharacterized protein</fullName>
    </submittedName>
</protein>
<feature type="coiled-coil region" evidence="1">
    <location>
        <begin position="192"/>
        <end position="298"/>
    </location>
</feature>